<name>A0A7X5ZWM5_9SPHN</name>
<protein>
    <submittedName>
        <fullName evidence="1">Uncharacterized protein</fullName>
    </submittedName>
</protein>
<sequence>MRSMVEGAFGKEDDRRNDRSQVLQHIYCTHPHYPVPVLVQKSVTQFVTLWPISSFVRLAIDFDDQRRLTREEIHYMGTYRMLPAKLDPGLRPAKRLPEQHFGELHLPS</sequence>
<gene>
    <name evidence="1" type="ORF">FHR20_002901</name>
</gene>
<evidence type="ECO:0000313" key="1">
    <source>
        <dbReference type="EMBL" id="NIJ65939.1"/>
    </source>
</evidence>
<dbReference type="AlphaFoldDB" id="A0A7X5ZWM5"/>
<comment type="caution">
    <text evidence="1">The sequence shown here is derived from an EMBL/GenBank/DDBJ whole genome shotgun (WGS) entry which is preliminary data.</text>
</comment>
<evidence type="ECO:0000313" key="2">
    <source>
        <dbReference type="Proteomes" id="UP000564677"/>
    </source>
</evidence>
<reference evidence="1 2" key="1">
    <citation type="submission" date="2020-03" db="EMBL/GenBank/DDBJ databases">
        <title>Genomic Encyclopedia of Type Strains, Phase IV (KMG-IV): sequencing the most valuable type-strain genomes for metagenomic binning, comparative biology and taxonomic classification.</title>
        <authorList>
            <person name="Goeker M."/>
        </authorList>
    </citation>
    <scope>NUCLEOTIDE SEQUENCE [LARGE SCALE GENOMIC DNA]</scope>
    <source>
        <strain evidence="1 2">DSM 4733</strain>
    </source>
</reference>
<keyword evidence="2" id="KW-1185">Reference proteome</keyword>
<organism evidence="1 2">
    <name type="scientific">Sphingomonas leidyi</name>
    <dbReference type="NCBI Taxonomy" id="68569"/>
    <lineage>
        <taxon>Bacteria</taxon>
        <taxon>Pseudomonadati</taxon>
        <taxon>Pseudomonadota</taxon>
        <taxon>Alphaproteobacteria</taxon>
        <taxon>Sphingomonadales</taxon>
        <taxon>Sphingomonadaceae</taxon>
        <taxon>Sphingomonas</taxon>
    </lineage>
</organism>
<dbReference type="EMBL" id="JAASQV010000002">
    <property type="protein sequence ID" value="NIJ65939.1"/>
    <property type="molecule type" value="Genomic_DNA"/>
</dbReference>
<accession>A0A7X5ZWM5</accession>
<dbReference type="Proteomes" id="UP000564677">
    <property type="component" value="Unassembled WGS sequence"/>
</dbReference>
<proteinExistence type="predicted"/>